<name>A0A7Y0BTG3_9SPHN</name>
<gene>
    <name evidence="1" type="ORF">HHL27_21625</name>
</gene>
<sequence length="68" mass="7617">MKSAIEIVAFSHGSPEKGLRHLLEVSRDALDRNGFEVASAYLEMALDAFNASIEEQQISRFDGLPYHH</sequence>
<accession>A0A7Y0BTG3</accession>
<dbReference type="AlphaFoldDB" id="A0A7Y0BTG3"/>
<evidence type="ECO:0000313" key="1">
    <source>
        <dbReference type="EMBL" id="NML96259.1"/>
    </source>
</evidence>
<proteinExistence type="predicted"/>
<keyword evidence="2" id="KW-1185">Reference proteome</keyword>
<dbReference type="RefSeq" id="WP_169495449.1">
    <property type="nucleotide sequence ID" value="NZ_JABBGM010000023.1"/>
</dbReference>
<comment type="caution">
    <text evidence="1">The sequence shown here is derived from an EMBL/GenBank/DDBJ whole genome shotgun (WGS) entry which is preliminary data.</text>
</comment>
<dbReference type="EMBL" id="JABBGM010000023">
    <property type="protein sequence ID" value="NML96259.1"/>
    <property type="molecule type" value="Genomic_DNA"/>
</dbReference>
<evidence type="ECO:0000313" key="2">
    <source>
        <dbReference type="Proteomes" id="UP000583556"/>
    </source>
</evidence>
<protein>
    <submittedName>
        <fullName evidence="1">Uncharacterized protein</fullName>
    </submittedName>
</protein>
<dbReference type="Proteomes" id="UP000583556">
    <property type="component" value="Unassembled WGS sequence"/>
</dbReference>
<organism evidence="1 2">
    <name type="scientific">Novosphingobium olei</name>
    <dbReference type="NCBI Taxonomy" id="2728851"/>
    <lineage>
        <taxon>Bacteria</taxon>
        <taxon>Pseudomonadati</taxon>
        <taxon>Pseudomonadota</taxon>
        <taxon>Alphaproteobacteria</taxon>
        <taxon>Sphingomonadales</taxon>
        <taxon>Sphingomonadaceae</taxon>
        <taxon>Novosphingobium</taxon>
    </lineage>
</organism>
<reference evidence="1 2" key="1">
    <citation type="submission" date="2020-04" db="EMBL/GenBank/DDBJ databases">
        <title>Novosphingobium sp. TW-4 isolated from soil.</title>
        <authorList>
            <person name="Dahal R.H."/>
            <person name="Chaudhary D.K."/>
        </authorList>
    </citation>
    <scope>NUCLEOTIDE SEQUENCE [LARGE SCALE GENOMIC DNA]</scope>
    <source>
        <strain evidence="1 2">TW-4</strain>
    </source>
</reference>